<dbReference type="GO" id="GO:0035303">
    <property type="term" value="P:regulation of dephosphorylation"/>
    <property type="evidence" value="ECO:0007669"/>
    <property type="project" value="InterPro"/>
</dbReference>
<gene>
    <name evidence="4" type="ORF">Dbus_chr3Rg2259</name>
</gene>
<dbReference type="CDD" id="cd21505">
    <property type="entry name" value="PPP2R3C"/>
    <property type="match status" value="1"/>
</dbReference>
<dbReference type="SMR" id="A0A0M3QYF1"/>
<organism evidence="4 5">
    <name type="scientific">Drosophila busckii</name>
    <name type="common">Fruit fly</name>
    <dbReference type="NCBI Taxonomy" id="30019"/>
    <lineage>
        <taxon>Eukaryota</taxon>
        <taxon>Metazoa</taxon>
        <taxon>Ecdysozoa</taxon>
        <taxon>Arthropoda</taxon>
        <taxon>Hexapoda</taxon>
        <taxon>Insecta</taxon>
        <taxon>Pterygota</taxon>
        <taxon>Neoptera</taxon>
        <taxon>Endopterygota</taxon>
        <taxon>Diptera</taxon>
        <taxon>Brachycera</taxon>
        <taxon>Muscomorpha</taxon>
        <taxon>Ephydroidea</taxon>
        <taxon>Drosophilidae</taxon>
        <taxon>Drosophila</taxon>
    </lineage>
</organism>
<evidence type="ECO:0000313" key="5">
    <source>
        <dbReference type="Proteomes" id="UP000494163"/>
    </source>
</evidence>
<dbReference type="STRING" id="30019.A0A0M3QYF1"/>
<dbReference type="Gene3D" id="1.10.238.10">
    <property type="entry name" value="EF-hand"/>
    <property type="match status" value="1"/>
</dbReference>
<evidence type="ECO:0000313" key="4">
    <source>
        <dbReference type="EMBL" id="ALC47509.1"/>
    </source>
</evidence>
<dbReference type="InterPro" id="IPR018247">
    <property type="entry name" value="EF_Hand_1_Ca_BS"/>
</dbReference>
<evidence type="ECO:0000256" key="2">
    <source>
        <dbReference type="ARBA" id="ARBA00022490"/>
    </source>
</evidence>
<sequence length="436" mass="50687">MELDPELVEAFANLKVSTRDISAEELANFDEHAPLRARAEPKHPSFAHIPKFFTPPPPPDDKLRHLLRREAHALFLQQKSDELLNNEELVELWQQLELHVSGTTAKQQQLIDFENYCKLQSVISAKSRKYLTAELFAQLLSNSPYLGCIEILSIYNYTMRKGWITQCRIGLSFYDDVGQGYLREFDMENYIADLIPTLKQLENKLQPAFEKFYVCTVVKKFFFFLDYKHTGRIRILDMLASGYIDELLELRELPQSTDEQLQLSNWFSLPSVLQVYGSFLTLDLDQNGLLSKEELAGFGSGTLTSSFLERVFEECMTYDGQMDYKSYVDFVLALSNRKTPQAIHYLFRILDVEHLGYLTTQTVRYFFKDIQAQLAEPINFDDINNEIFDMVKPKDSCKITQQDLHNCGQAETVVSILIEFHKFWAYENRDEYPQNA</sequence>
<dbReference type="Proteomes" id="UP000494163">
    <property type="component" value="Chromosome 3R"/>
</dbReference>
<dbReference type="PANTHER" id="PTHR12085">
    <property type="entry name" value="SERINE/THREONINE-PROTEIN PHOSPHATASE 2A REGULATORY SUBUNIT B'' SUBUNIT GAMMA"/>
    <property type="match status" value="1"/>
</dbReference>
<evidence type="ECO:0000256" key="3">
    <source>
        <dbReference type="ARBA" id="ARBA00022837"/>
    </source>
</evidence>
<dbReference type="GO" id="GO:0030865">
    <property type="term" value="P:cortical cytoskeleton organization"/>
    <property type="evidence" value="ECO:0007669"/>
    <property type="project" value="TreeGrafter"/>
</dbReference>
<dbReference type="InterPro" id="IPR039865">
    <property type="entry name" value="PPP2R3C"/>
</dbReference>
<keyword evidence="2" id="KW-0963">Cytoplasm</keyword>
<evidence type="ECO:0000256" key="1">
    <source>
        <dbReference type="ARBA" id="ARBA00004496"/>
    </source>
</evidence>
<dbReference type="Gene3D" id="1.10.238.220">
    <property type="match status" value="1"/>
</dbReference>
<dbReference type="OrthoDB" id="10265007at2759"/>
<dbReference type="OMA" id="HKFWAYE"/>
<dbReference type="GO" id="GO:0005813">
    <property type="term" value="C:centrosome"/>
    <property type="evidence" value="ECO:0007669"/>
    <property type="project" value="TreeGrafter"/>
</dbReference>
<dbReference type="SUPFAM" id="SSF47473">
    <property type="entry name" value="EF-hand"/>
    <property type="match status" value="1"/>
</dbReference>
<dbReference type="GO" id="GO:0000226">
    <property type="term" value="P:microtubule cytoskeleton organization"/>
    <property type="evidence" value="ECO:0007669"/>
    <property type="project" value="TreeGrafter"/>
</dbReference>
<dbReference type="GO" id="GO:0005819">
    <property type="term" value="C:spindle"/>
    <property type="evidence" value="ECO:0007669"/>
    <property type="project" value="TreeGrafter"/>
</dbReference>
<reference evidence="4 5" key="1">
    <citation type="submission" date="2015-08" db="EMBL/GenBank/DDBJ databases">
        <title>Ancestral chromatin configuration constrains chromatin evolution on differentiating sex chromosomes in Drosophila.</title>
        <authorList>
            <person name="Zhou Q."/>
            <person name="Bachtrog D."/>
        </authorList>
    </citation>
    <scope>NUCLEOTIDE SEQUENCE [LARGE SCALE GENOMIC DNA]</scope>
    <source>
        <tissue evidence="4">Whole larvae</tissue>
    </source>
</reference>
<dbReference type="PANTHER" id="PTHR12085:SF3">
    <property type="entry name" value="SERINE_THREONINE-PROTEIN PHOSPHATASE 2A REGULATORY SUBUNIT B'' SUBUNIT GAMMA"/>
    <property type="match status" value="1"/>
</dbReference>
<proteinExistence type="predicted"/>
<dbReference type="PROSITE" id="PS00018">
    <property type="entry name" value="EF_HAND_1"/>
    <property type="match status" value="1"/>
</dbReference>
<dbReference type="AlphaFoldDB" id="A0A0M3QYF1"/>
<dbReference type="InterPro" id="IPR011992">
    <property type="entry name" value="EF-hand-dom_pair"/>
</dbReference>
<keyword evidence="5" id="KW-1185">Reference proteome</keyword>
<accession>A0A0M3QYF1</accession>
<name>A0A0M3QYF1_DROBS</name>
<keyword evidence="3" id="KW-0106">Calcium</keyword>
<protein>
    <submittedName>
        <fullName evidence="4">Maker237</fullName>
    </submittedName>
</protein>
<dbReference type="GO" id="GO:0005737">
    <property type="term" value="C:cytoplasm"/>
    <property type="evidence" value="ECO:0007669"/>
    <property type="project" value="UniProtKB-SubCell"/>
</dbReference>
<comment type="subcellular location">
    <subcellularLocation>
        <location evidence="1">Cytoplasm</location>
    </subcellularLocation>
</comment>
<dbReference type="EMBL" id="CP012526">
    <property type="protein sequence ID" value="ALC47509.1"/>
    <property type="molecule type" value="Genomic_DNA"/>
</dbReference>